<reference evidence="1" key="1">
    <citation type="journal article" date="2017" name="Nature">
        <title>The sunflower genome provides insights into oil metabolism, flowering and Asterid evolution.</title>
        <authorList>
            <person name="Badouin H."/>
            <person name="Gouzy J."/>
            <person name="Grassa C.J."/>
            <person name="Murat F."/>
            <person name="Staton S.E."/>
            <person name="Cottret L."/>
            <person name="Lelandais-Briere C."/>
            <person name="Owens G.L."/>
            <person name="Carrere S."/>
            <person name="Mayjonade B."/>
            <person name="Legrand L."/>
            <person name="Gill N."/>
            <person name="Kane N.C."/>
            <person name="Bowers J.E."/>
            <person name="Hubner S."/>
            <person name="Bellec A."/>
            <person name="Berard A."/>
            <person name="Berges H."/>
            <person name="Blanchet N."/>
            <person name="Boniface M.C."/>
            <person name="Brunel D."/>
            <person name="Catrice O."/>
            <person name="Chaidir N."/>
            <person name="Claudel C."/>
            <person name="Donnadieu C."/>
            <person name="Faraut T."/>
            <person name="Fievet G."/>
            <person name="Helmstetter N."/>
            <person name="King M."/>
            <person name="Knapp S.J."/>
            <person name="Lai Z."/>
            <person name="Le Paslier M.C."/>
            <person name="Lippi Y."/>
            <person name="Lorenzon L."/>
            <person name="Mandel J.R."/>
            <person name="Marage G."/>
            <person name="Marchand G."/>
            <person name="Marquand E."/>
            <person name="Bret-Mestries E."/>
            <person name="Morien E."/>
            <person name="Nambeesan S."/>
            <person name="Nguyen T."/>
            <person name="Pegot-Espagnet P."/>
            <person name="Pouilly N."/>
            <person name="Raftis F."/>
            <person name="Sallet E."/>
            <person name="Schiex T."/>
            <person name="Thomas J."/>
            <person name="Vandecasteele C."/>
            <person name="Vares D."/>
            <person name="Vear F."/>
            <person name="Vautrin S."/>
            <person name="Crespi M."/>
            <person name="Mangin B."/>
            <person name="Burke J.M."/>
            <person name="Salse J."/>
            <person name="Munos S."/>
            <person name="Vincourt P."/>
            <person name="Rieseberg L.H."/>
            <person name="Langlade N.B."/>
        </authorList>
    </citation>
    <scope>NUCLEOTIDE SEQUENCE</scope>
    <source>
        <tissue evidence="1">Leaves</tissue>
    </source>
</reference>
<comment type="caution">
    <text evidence="1">The sequence shown here is derived from an EMBL/GenBank/DDBJ whole genome shotgun (WGS) entry which is preliminary data.</text>
</comment>
<proteinExistence type="predicted"/>
<sequence length="159" mass="18845">MNRLKDRAAMFICEKEVREADFGPFNVIDRFKALGWEAALNCYDNDSKNLFKEEIQEWMATLRCPKYNKPQQLKLIWTVNNIDVEMSFDGLRQLARFDSKPAREYMFSSLDDLYHKPEVHPRWNSMLEALLLPGTWHGTLYRRNLKIETKLLLVICVEV</sequence>
<protein>
    <submittedName>
        <fullName evidence="1">Uncharacterized protein</fullName>
    </submittedName>
</protein>
<evidence type="ECO:0000313" key="1">
    <source>
        <dbReference type="EMBL" id="KAF5803526.1"/>
    </source>
</evidence>
<accession>A0A9K3NKD7</accession>
<dbReference type="AlphaFoldDB" id="A0A9K3NKD7"/>
<dbReference type="Proteomes" id="UP000215914">
    <property type="component" value="Unassembled WGS sequence"/>
</dbReference>
<dbReference type="EMBL" id="MNCJ02000321">
    <property type="protein sequence ID" value="KAF5803526.1"/>
    <property type="molecule type" value="Genomic_DNA"/>
</dbReference>
<dbReference type="Gramene" id="mRNA:HanXRQr2_Chr06g0272381">
    <property type="protein sequence ID" value="CDS:HanXRQr2_Chr06g0272381.1"/>
    <property type="gene ID" value="HanXRQr2_Chr06g0272381"/>
</dbReference>
<gene>
    <name evidence="1" type="ORF">HanXRQr2_Chr06g0272381</name>
</gene>
<evidence type="ECO:0000313" key="2">
    <source>
        <dbReference type="Proteomes" id="UP000215914"/>
    </source>
</evidence>
<name>A0A9K3NKD7_HELAN</name>
<keyword evidence="2" id="KW-1185">Reference proteome</keyword>
<reference evidence="1" key="2">
    <citation type="submission" date="2020-06" db="EMBL/GenBank/DDBJ databases">
        <title>Helianthus annuus Genome sequencing and assembly Release 2.</title>
        <authorList>
            <person name="Gouzy J."/>
            <person name="Langlade N."/>
            <person name="Munos S."/>
        </authorList>
    </citation>
    <scope>NUCLEOTIDE SEQUENCE</scope>
    <source>
        <tissue evidence="1">Leaves</tissue>
    </source>
</reference>
<organism evidence="1 2">
    <name type="scientific">Helianthus annuus</name>
    <name type="common">Common sunflower</name>
    <dbReference type="NCBI Taxonomy" id="4232"/>
    <lineage>
        <taxon>Eukaryota</taxon>
        <taxon>Viridiplantae</taxon>
        <taxon>Streptophyta</taxon>
        <taxon>Embryophyta</taxon>
        <taxon>Tracheophyta</taxon>
        <taxon>Spermatophyta</taxon>
        <taxon>Magnoliopsida</taxon>
        <taxon>eudicotyledons</taxon>
        <taxon>Gunneridae</taxon>
        <taxon>Pentapetalae</taxon>
        <taxon>asterids</taxon>
        <taxon>campanulids</taxon>
        <taxon>Asterales</taxon>
        <taxon>Asteraceae</taxon>
        <taxon>Asteroideae</taxon>
        <taxon>Heliantheae alliance</taxon>
        <taxon>Heliantheae</taxon>
        <taxon>Helianthus</taxon>
    </lineage>
</organism>